<protein>
    <recommendedName>
        <fullName evidence="8">TOG domain-containing protein</fullName>
    </recommendedName>
</protein>
<dbReference type="SUPFAM" id="SSF48371">
    <property type="entry name" value="ARM repeat"/>
    <property type="match status" value="1"/>
</dbReference>
<evidence type="ECO:0000256" key="7">
    <source>
        <dbReference type="SAM" id="Phobius"/>
    </source>
</evidence>
<dbReference type="InterPro" id="IPR024395">
    <property type="entry name" value="CLASP_N_dom"/>
</dbReference>
<feature type="compositionally biased region" description="Polar residues" evidence="6">
    <location>
        <begin position="767"/>
        <end position="781"/>
    </location>
</feature>
<proteinExistence type="inferred from homology"/>
<dbReference type="EMBL" id="BAABUK010000002">
    <property type="protein sequence ID" value="GAA5807407.1"/>
    <property type="molecule type" value="Genomic_DNA"/>
</dbReference>
<keyword evidence="3" id="KW-0132">Cell division</keyword>
<dbReference type="InterPro" id="IPR016024">
    <property type="entry name" value="ARM-type_fold"/>
</dbReference>
<comment type="caution">
    <text evidence="9">The sequence shown here is derived from an EMBL/GenBank/DDBJ whole genome shotgun (WGS) entry which is preliminary data.</text>
</comment>
<gene>
    <name evidence="9" type="ORF">MFLAVUS_000768</name>
</gene>
<dbReference type="InterPro" id="IPR034085">
    <property type="entry name" value="TOG"/>
</dbReference>
<comment type="subcellular location">
    <subcellularLocation>
        <location evidence="1">Cytoplasm</location>
        <location evidence="1">Cytoskeleton</location>
        <location evidence="1">Spindle</location>
    </subcellularLocation>
</comment>
<feature type="region of interest" description="Disordered" evidence="6">
    <location>
        <begin position="761"/>
        <end position="794"/>
    </location>
</feature>
<sequence length="805" mass="89284">MTTSSKMRNTEIASNKCIEKEFTKVNRIFVGKENESNWEERDGSIKQLQDMLNSTNVDEYKDAFVRGFHSEITGIIKSIHSLRTSVAIAALLLISAISITLGSILDHYTMEIILSNLMKSSVVTKKLISTKVAEVTTVFLKNTPFYPKMITMLCNSRTEKNVQLRQLCCTYIQTILKTHGSQESVRAIIEKSETSFSIDAFLKKELVDASPSVRDACRSLYWTYSQYWPEKAKRVHDTLDLPTQKALFRSKPTSFISSATSPTGLVKTTLLKRSASARSAVCEKTSEFFSSRAVPIKRSPSFPDSSSAALSGSSSLPSYARPIAPKSGLIRSNSSPVAPKRVSTLSKQLKQKPEATATSSNTTTTTSPTAVRPRTGSKAVSTTSPKAATAKAQPTSSTSSTTTALKATTTTSNKSLLSQRLAPSQRKEDLEAMSLLNMLKDNNSHIKSKGIRLLAERIKDVPYEPTSTTTLPDNVPPKIDTLPLLMDLLSRNEFDSEIHQTLMCWECVTSIFTSVFSLRHYGPTLIIADQQQRYCSDSSDKRMKVWKTYSKGLRRLKMFLKRNDTLLAERLLSILTSVKSVDQTLLDASIKYDLKLNPSHQESLEVGLLKWMNELLHDYIGLPEEEDEELLAEGSDWLDLSDGVVAEQWFDTGAQIQSYVSFVVDMLFETNKNTDKHALICCMIRNLKIANQKAFERKLGKLNERQKIAVEAALVVDSRSLSRDDEYSVPCEVGNIPAASPGKRKTLASGDADVVEPRQKVAKNNGDAVNTVSPVQSIATESQKRKAGSLAQEPVFLNKRRKSCA</sequence>
<keyword evidence="4" id="KW-0493">Microtubule</keyword>
<dbReference type="Proteomes" id="UP001473302">
    <property type="component" value="Unassembled WGS sequence"/>
</dbReference>
<keyword evidence="7" id="KW-0472">Membrane</keyword>
<feature type="compositionally biased region" description="Low complexity" evidence="6">
    <location>
        <begin position="299"/>
        <end position="318"/>
    </location>
</feature>
<accession>A0ABP9YKP3</accession>
<evidence type="ECO:0000259" key="8">
    <source>
        <dbReference type="SMART" id="SM01349"/>
    </source>
</evidence>
<evidence type="ECO:0000256" key="4">
    <source>
        <dbReference type="ARBA" id="ARBA00022701"/>
    </source>
</evidence>
<reference evidence="9 10" key="1">
    <citation type="submission" date="2024-04" db="EMBL/GenBank/DDBJ databases">
        <title>genome sequences of Mucor flavus KT1a and Helicostylum pulchrum KT1b strains isolated from the surface of a dry-aged beef.</title>
        <authorList>
            <person name="Toyotome T."/>
            <person name="Hosono M."/>
            <person name="Torimaru M."/>
            <person name="Fukuda K."/>
            <person name="Mikami N."/>
        </authorList>
    </citation>
    <scope>NUCLEOTIDE SEQUENCE [LARGE SCALE GENOMIC DNA]</scope>
    <source>
        <strain evidence="9 10">KT1a</strain>
    </source>
</reference>
<comment type="similarity">
    <text evidence="2">Belongs to the CLASP family.</text>
</comment>
<organism evidence="9 10">
    <name type="scientific">Mucor flavus</name>
    <dbReference type="NCBI Taxonomy" id="439312"/>
    <lineage>
        <taxon>Eukaryota</taxon>
        <taxon>Fungi</taxon>
        <taxon>Fungi incertae sedis</taxon>
        <taxon>Mucoromycota</taxon>
        <taxon>Mucoromycotina</taxon>
        <taxon>Mucoromycetes</taxon>
        <taxon>Mucorales</taxon>
        <taxon>Mucorineae</taxon>
        <taxon>Mucoraceae</taxon>
        <taxon>Mucor</taxon>
    </lineage>
</organism>
<keyword evidence="7" id="KW-1133">Transmembrane helix</keyword>
<evidence type="ECO:0000313" key="10">
    <source>
        <dbReference type="Proteomes" id="UP001473302"/>
    </source>
</evidence>
<dbReference type="InterPro" id="IPR011989">
    <property type="entry name" value="ARM-like"/>
</dbReference>
<keyword evidence="5" id="KW-0131">Cell cycle</keyword>
<feature type="transmembrane region" description="Helical" evidence="7">
    <location>
        <begin position="86"/>
        <end position="105"/>
    </location>
</feature>
<evidence type="ECO:0000256" key="3">
    <source>
        <dbReference type="ARBA" id="ARBA00022618"/>
    </source>
</evidence>
<name>A0ABP9YKP3_9FUNG</name>
<dbReference type="Pfam" id="PF12348">
    <property type="entry name" value="CLASP_N"/>
    <property type="match status" value="1"/>
</dbReference>
<dbReference type="PANTHER" id="PTHR21567:SF9">
    <property type="entry name" value="CLIP-ASSOCIATING PROTEIN"/>
    <property type="match status" value="1"/>
</dbReference>
<feature type="region of interest" description="Disordered" evidence="6">
    <location>
        <begin position="298"/>
        <end position="425"/>
    </location>
</feature>
<evidence type="ECO:0000256" key="5">
    <source>
        <dbReference type="ARBA" id="ARBA00022776"/>
    </source>
</evidence>
<evidence type="ECO:0000256" key="2">
    <source>
        <dbReference type="ARBA" id="ARBA00009549"/>
    </source>
</evidence>
<dbReference type="PANTHER" id="PTHR21567">
    <property type="entry name" value="CLASP"/>
    <property type="match status" value="1"/>
</dbReference>
<feature type="compositionally biased region" description="Low complexity" evidence="6">
    <location>
        <begin position="355"/>
        <end position="370"/>
    </location>
</feature>
<dbReference type="Gene3D" id="1.25.10.10">
    <property type="entry name" value="Leucine-rich Repeat Variant"/>
    <property type="match status" value="1"/>
</dbReference>
<evidence type="ECO:0000256" key="1">
    <source>
        <dbReference type="ARBA" id="ARBA00004186"/>
    </source>
</evidence>
<evidence type="ECO:0000256" key="6">
    <source>
        <dbReference type="SAM" id="MobiDB-lite"/>
    </source>
</evidence>
<keyword evidence="7" id="KW-0812">Transmembrane</keyword>
<feature type="compositionally biased region" description="Low complexity" evidence="6">
    <location>
        <begin position="377"/>
        <end position="418"/>
    </location>
</feature>
<evidence type="ECO:0000313" key="9">
    <source>
        <dbReference type="EMBL" id="GAA5807407.1"/>
    </source>
</evidence>
<keyword evidence="10" id="KW-1185">Reference proteome</keyword>
<feature type="domain" description="TOG" evidence="8">
    <location>
        <begin position="11"/>
        <end position="261"/>
    </location>
</feature>
<dbReference type="SMART" id="SM01349">
    <property type="entry name" value="TOG"/>
    <property type="match status" value="1"/>
</dbReference>
<keyword evidence="5" id="KW-0498">Mitosis</keyword>